<dbReference type="PANTHER" id="PTHR11165">
    <property type="entry name" value="SKP1"/>
    <property type="match status" value="1"/>
</dbReference>
<feature type="domain" description="SKP1 component dimerisation" evidence="4">
    <location>
        <begin position="118"/>
        <end position="164"/>
    </location>
</feature>
<dbReference type="EMBL" id="CAUYUE010000005">
    <property type="protein sequence ID" value="CAK0772093.1"/>
    <property type="molecule type" value="Genomic_DNA"/>
</dbReference>
<dbReference type="GO" id="GO:0016567">
    <property type="term" value="P:protein ubiquitination"/>
    <property type="evidence" value="ECO:0007669"/>
    <property type="project" value="UniProtKB-UniRule"/>
</dbReference>
<dbReference type="InterPro" id="IPR016073">
    <property type="entry name" value="Skp1_comp_POZ"/>
</dbReference>
<dbReference type="Proteomes" id="UP001314263">
    <property type="component" value="Unassembled WGS sequence"/>
</dbReference>
<dbReference type="GO" id="GO:0006511">
    <property type="term" value="P:ubiquitin-dependent protein catabolic process"/>
    <property type="evidence" value="ECO:0007669"/>
    <property type="project" value="InterPro"/>
</dbReference>
<dbReference type="InterPro" id="IPR001232">
    <property type="entry name" value="SKP1-like"/>
</dbReference>
<dbReference type="SMART" id="SM00512">
    <property type="entry name" value="Skp1"/>
    <property type="match status" value="1"/>
</dbReference>
<proteinExistence type="inferred from homology"/>
<feature type="domain" description="SKP1 component POZ" evidence="5">
    <location>
        <begin position="3"/>
        <end position="67"/>
    </location>
</feature>
<reference evidence="6 7" key="1">
    <citation type="submission" date="2023-10" db="EMBL/GenBank/DDBJ databases">
        <authorList>
            <person name="Maclean D."/>
            <person name="Macfadyen A."/>
        </authorList>
    </citation>
    <scope>NUCLEOTIDE SEQUENCE [LARGE SCALE GENOMIC DNA]</scope>
</reference>
<evidence type="ECO:0000259" key="4">
    <source>
        <dbReference type="Pfam" id="PF01466"/>
    </source>
</evidence>
<evidence type="ECO:0000256" key="2">
    <source>
        <dbReference type="ARBA" id="ARBA00022786"/>
    </source>
</evidence>
<dbReference type="AlphaFoldDB" id="A0AAV1I0D5"/>
<dbReference type="SUPFAM" id="SSF54695">
    <property type="entry name" value="POZ domain"/>
    <property type="match status" value="1"/>
</dbReference>
<comment type="similarity">
    <text evidence="1 3">Belongs to the SKP1 family.</text>
</comment>
<accession>A0AAV1I0D5</accession>
<evidence type="ECO:0000256" key="1">
    <source>
        <dbReference type="ARBA" id="ARBA00009993"/>
    </source>
</evidence>
<dbReference type="Pfam" id="PF03931">
    <property type="entry name" value="Skp1_POZ"/>
    <property type="match status" value="1"/>
</dbReference>
<dbReference type="InterPro" id="IPR016072">
    <property type="entry name" value="Skp1_comp_dimer"/>
</dbReference>
<dbReference type="GO" id="GO:0009867">
    <property type="term" value="P:jasmonic acid mediated signaling pathway"/>
    <property type="evidence" value="ECO:0007669"/>
    <property type="project" value="UniProtKB-ARBA"/>
</dbReference>
<protein>
    <recommendedName>
        <fullName evidence="3">SKP1-like protein</fullName>
    </recommendedName>
</protein>
<organism evidence="6 7">
    <name type="scientific">Coccomyxa viridis</name>
    <dbReference type="NCBI Taxonomy" id="1274662"/>
    <lineage>
        <taxon>Eukaryota</taxon>
        <taxon>Viridiplantae</taxon>
        <taxon>Chlorophyta</taxon>
        <taxon>core chlorophytes</taxon>
        <taxon>Trebouxiophyceae</taxon>
        <taxon>Trebouxiophyceae incertae sedis</taxon>
        <taxon>Coccomyxaceae</taxon>
        <taxon>Coccomyxa</taxon>
    </lineage>
</organism>
<dbReference type="Gene3D" id="3.30.710.10">
    <property type="entry name" value="Potassium Channel Kv1.1, Chain A"/>
    <property type="match status" value="1"/>
</dbReference>
<evidence type="ECO:0000313" key="6">
    <source>
        <dbReference type="EMBL" id="CAK0772093.1"/>
    </source>
</evidence>
<comment type="caution">
    <text evidence="6">The sequence shown here is derived from an EMBL/GenBank/DDBJ whole genome shotgun (WGS) entry which is preliminary data.</text>
</comment>
<dbReference type="Pfam" id="PF01466">
    <property type="entry name" value="Skp1"/>
    <property type="match status" value="1"/>
</dbReference>
<dbReference type="InterPro" id="IPR011333">
    <property type="entry name" value="SKP1/BTB/POZ_sf"/>
</dbReference>
<dbReference type="InterPro" id="IPR036296">
    <property type="entry name" value="SKP1-like_dim_sf"/>
</dbReference>
<dbReference type="PIRSF" id="PIRSF028729">
    <property type="entry name" value="E3_ubiquit_lig_SCF_Skp"/>
    <property type="match status" value="1"/>
</dbReference>
<gene>
    <name evidence="6" type="ORF">CVIRNUC_003928</name>
</gene>
<comment type="subunit">
    <text evidence="3">Part of a SCF (SKP1-cullin-F-box) protein ligase complex.</text>
</comment>
<dbReference type="InterPro" id="IPR016897">
    <property type="entry name" value="SKP1"/>
</dbReference>
<evidence type="ECO:0000259" key="5">
    <source>
        <dbReference type="Pfam" id="PF03931"/>
    </source>
</evidence>
<comment type="function">
    <text evidence="3">Involved in ubiquitination and subsequent proteasomal degradation of target proteins. Together with CUL1, RBX1 and a F-box protein, it forms a SCF E3 ubiquitin ligase complex. The functional specificity of this complex depends on the type of F-box protein. In the SCF complex, it serves as an adapter that links the F-box protein to CUL1.</text>
</comment>
<comment type="pathway">
    <text evidence="3">Protein modification; protein ubiquitination.</text>
</comment>
<keyword evidence="2 3" id="KW-0833">Ubl conjugation pathway</keyword>
<evidence type="ECO:0000313" key="7">
    <source>
        <dbReference type="Proteomes" id="UP001314263"/>
    </source>
</evidence>
<dbReference type="SUPFAM" id="SSF81382">
    <property type="entry name" value="Skp1 dimerisation domain-like"/>
    <property type="match status" value="1"/>
</dbReference>
<keyword evidence="7" id="KW-1185">Reference proteome</keyword>
<name>A0AAV1I0D5_9CHLO</name>
<evidence type="ECO:0000256" key="3">
    <source>
        <dbReference type="PIRNR" id="PIRNR028729"/>
    </source>
</evidence>
<sequence>MRNIVLRANDGADHVISVAAASLCKTVASLLQDLEASKGEDTDPLIVPLPNVCNCTLQKVLGFCEQQRAFDELCTASPAAQQADLTRQIQAWQMEYMQVSTDELYHLVMAAHYLNVPRLLDLCTDAMAERIRGKSPAQVRECFGLKPSLSPEEEEEIRRSNLWALN</sequence>